<evidence type="ECO:0000256" key="1">
    <source>
        <dbReference type="SAM" id="Phobius"/>
    </source>
</evidence>
<keyword evidence="1" id="KW-0812">Transmembrane</keyword>
<accession>A0ABR2IFW3</accession>
<organism evidence="2 3">
    <name type="scientific">Apiospora arundinis</name>
    <dbReference type="NCBI Taxonomy" id="335852"/>
    <lineage>
        <taxon>Eukaryota</taxon>
        <taxon>Fungi</taxon>
        <taxon>Dikarya</taxon>
        <taxon>Ascomycota</taxon>
        <taxon>Pezizomycotina</taxon>
        <taxon>Sordariomycetes</taxon>
        <taxon>Xylariomycetidae</taxon>
        <taxon>Amphisphaeriales</taxon>
        <taxon>Apiosporaceae</taxon>
        <taxon>Apiospora</taxon>
    </lineage>
</organism>
<dbReference type="Pfam" id="PF20246">
    <property type="entry name" value="DUF6601"/>
    <property type="match status" value="1"/>
</dbReference>
<feature type="transmembrane region" description="Helical" evidence="1">
    <location>
        <begin position="240"/>
        <end position="260"/>
    </location>
</feature>
<gene>
    <name evidence="2" type="ORF">PGQ11_008403</name>
</gene>
<reference evidence="2 3" key="1">
    <citation type="journal article" date="2024" name="IMA Fungus">
        <title>Apiospora arundinis, a panoply of carbohydrate-active enzymes and secondary metabolites.</title>
        <authorList>
            <person name="Sorensen T."/>
            <person name="Petersen C."/>
            <person name="Muurmann A.T."/>
            <person name="Christiansen J.V."/>
            <person name="Brundto M.L."/>
            <person name="Overgaard C.K."/>
            <person name="Boysen A.T."/>
            <person name="Wollenberg R.D."/>
            <person name="Larsen T.O."/>
            <person name="Sorensen J.L."/>
            <person name="Nielsen K.L."/>
            <person name="Sondergaard T.E."/>
        </authorList>
    </citation>
    <scope>NUCLEOTIDE SEQUENCE [LARGE SCALE GENOMIC DNA]</scope>
    <source>
        <strain evidence="2 3">AAU 773</strain>
    </source>
</reference>
<proteinExistence type="predicted"/>
<dbReference type="InterPro" id="IPR046536">
    <property type="entry name" value="DUF6601"/>
</dbReference>
<evidence type="ECO:0000313" key="3">
    <source>
        <dbReference type="Proteomes" id="UP001390339"/>
    </source>
</evidence>
<dbReference type="PANTHER" id="PTHR34414:SF1">
    <property type="entry name" value="SUBTILISIN-LIKE SERINE PROTEASE"/>
    <property type="match status" value="1"/>
</dbReference>
<dbReference type="PANTHER" id="PTHR34414">
    <property type="entry name" value="HET DOMAIN-CONTAINING PROTEIN-RELATED"/>
    <property type="match status" value="1"/>
</dbReference>
<keyword evidence="3" id="KW-1185">Reference proteome</keyword>
<feature type="transmembrane region" description="Helical" evidence="1">
    <location>
        <begin position="272"/>
        <end position="299"/>
    </location>
</feature>
<evidence type="ECO:0000313" key="2">
    <source>
        <dbReference type="EMBL" id="KAK8862168.1"/>
    </source>
</evidence>
<name>A0ABR2IFW3_9PEZI</name>
<protein>
    <submittedName>
        <fullName evidence="2">Uncharacterized protein</fullName>
    </submittedName>
</protein>
<comment type="caution">
    <text evidence="2">The sequence shown here is derived from an EMBL/GenBank/DDBJ whole genome shotgun (WGS) entry which is preliminary data.</text>
</comment>
<keyword evidence="1" id="KW-0472">Membrane</keyword>
<sequence length="327" mass="38418">MGSSQLSPPFSVEHQLNKELSEDHSCSARHLPGYPHIALDDPCRIWNFLNEEFCSKDLDKMADKLWWMSKQDSASISPLHRQRVKRRAIIVTEDPKLHLVWIHDRVFVKPLPRYILSHPFWQRFLSHDSSRDTQHHRRVREAILGYLRTYRYLVRYESDFYIAQEPGLQLIPSDVTWEQFCHFGADLMSIGDSDVSARYCYGEIRLTRLNFYAPILLRQSYFQRVEYQYGAYFARFYGPILFWLGIVSVVLSGLQVVVAIEEQSEGESRTLSVFALGFSIAIITSSWLLLILLASVLVYKVAKEWRFAIHDRMRILRERNKDNRLSP</sequence>
<dbReference type="Proteomes" id="UP001390339">
    <property type="component" value="Unassembled WGS sequence"/>
</dbReference>
<keyword evidence="1" id="KW-1133">Transmembrane helix</keyword>
<dbReference type="EMBL" id="JAPCWZ010000005">
    <property type="protein sequence ID" value="KAK8862168.1"/>
    <property type="molecule type" value="Genomic_DNA"/>
</dbReference>